<dbReference type="EMBL" id="CCNB01000015">
    <property type="protein sequence ID" value="CDX37991.1"/>
    <property type="molecule type" value="Genomic_DNA"/>
</dbReference>
<name>A0A090F8I8_MESPL</name>
<organism evidence="2 3">
    <name type="scientific">Mesorhizobium plurifarium</name>
    <dbReference type="NCBI Taxonomy" id="69974"/>
    <lineage>
        <taxon>Bacteria</taxon>
        <taxon>Pseudomonadati</taxon>
        <taxon>Pseudomonadota</taxon>
        <taxon>Alphaproteobacteria</taxon>
        <taxon>Hyphomicrobiales</taxon>
        <taxon>Phyllobacteriaceae</taxon>
        <taxon>Mesorhizobium</taxon>
    </lineage>
</organism>
<protein>
    <submittedName>
        <fullName evidence="2">Uncharacterized protein</fullName>
    </submittedName>
</protein>
<reference evidence="2 3" key="1">
    <citation type="submission" date="2014-08" db="EMBL/GenBank/DDBJ databases">
        <authorList>
            <person name="Moulin Lionel"/>
        </authorList>
    </citation>
    <scope>NUCLEOTIDE SEQUENCE [LARGE SCALE GENOMIC DNA]</scope>
</reference>
<accession>A0A090F8I8</accession>
<sequence>MRSAYRSPISQPRFRCISHAPGRRIRDHARRLIFPQKSLSRPSRRSRLRFAAVRLRPASRIMIGPRLTPKSGDRTSGLKRHRAEQVSLHLAGRCCDHPSWSTPTSSVGGSSETIRNSGRSWDEATSSGLSRPFIEDVVPDSGELADIITGTGRIPLMPHVIAARLSGSIQPKRVSAVFGR</sequence>
<evidence type="ECO:0000313" key="3">
    <source>
        <dbReference type="Proteomes" id="UP000046373"/>
    </source>
</evidence>
<dbReference type="Proteomes" id="UP000046373">
    <property type="component" value="Unassembled WGS sequence"/>
</dbReference>
<gene>
    <name evidence="2" type="ORF">MPLDJ20_220006</name>
</gene>
<evidence type="ECO:0000256" key="1">
    <source>
        <dbReference type="SAM" id="MobiDB-lite"/>
    </source>
</evidence>
<dbReference type="AlphaFoldDB" id="A0A090F8I8"/>
<evidence type="ECO:0000313" key="2">
    <source>
        <dbReference type="EMBL" id="CDX37991.1"/>
    </source>
</evidence>
<proteinExistence type="predicted"/>
<feature type="region of interest" description="Disordered" evidence="1">
    <location>
        <begin position="100"/>
        <end position="127"/>
    </location>
</feature>